<evidence type="ECO:0000313" key="3">
    <source>
        <dbReference type="Proteomes" id="UP000515292"/>
    </source>
</evidence>
<dbReference type="SUPFAM" id="SSF47616">
    <property type="entry name" value="GST C-terminal domain-like"/>
    <property type="match status" value="1"/>
</dbReference>
<dbReference type="SUPFAM" id="SSF52833">
    <property type="entry name" value="Thioredoxin-like"/>
    <property type="match status" value="1"/>
</dbReference>
<sequence length="286" mass="29677">MSPWAEVIRAALGVKALAWHSVTVPNILPKPHQTELSGNYARTPVLQIGADIFCDTTAIIAALEPFGPSLLGPGQSDLAATAQGPTFFAAVGAAMGNGGRTDNMDAFWEDRKARFGMDPTGFMAMVPALIAAFHSHLDSLETRLSDARPFLLGDTVGHADLAHYSLVWFQQFAGNQAELLIPRPHLAAWTARVAAFGHGTPTPLSGEAAIAIAAESTPFAGGPIDPASGFTANQPVAISQPGCADPATIGPLLALNDTGIVIARHSDQAGPLALHFPRLGQAIAAA</sequence>
<dbReference type="EMBL" id="CP059851">
    <property type="protein sequence ID" value="QMW23161.1"/>
    <property type="molecule type" value="Genomic_DNA"/>
</dbReference>
<dbReference type="Gene3D" id="3.40.30.110">
    <property type="match status" value="2"/>
</dbReference>
<organism evidence="2 3">
    <name type="scientific">Sandaracinobacteroides saxicola</name>
    <dbReference type="NCBI Taxonomy" id="2759707"/>
    <lineage>
        <taxon>Bacteria</taxon>
        <taxon>Pseudomonadati</taxon>
        <taxon>Pseudomonadota</taxon>
        <taxon>Alphaproteobacteria</taxon>
        <taxon>Sphingomonadales</taxon>
        <taxon>Sphingosinicellaceae</taxon>
        <taxon>Sandaracinobacteroides</taxon>
    </lineage>
</organism>
<reference evidence="2 3" key="1">
    <citation type="submission" date="2020-07" db="EMBL/GenBank/DDBJ databases">
        <title>Complete genome sequence for Sandaracinobacter sp. M6.</title>
        <authorList>
            <person name="Tang Y."/>
            <person name="Liu Q."/>
            <person name="Guo Z."/>
            <person name="Lei P."/>
            <person name="Huang B."/>
        </authorList>
    </citation>
    <scope>NUCLEOTIDE SEQUENCE [LARGE SCALE GENOMIC DNA]</scope>
    <source>
        <strain evidence="2 3">M6</strain>
    </source>
</reference>
<dbReference type="Proteomes" id="UP000515292">
    <property type="component" value="Chromosome"/>
</dbReference>
<dbReference type="GO" id="GO:0016740">
    <property type="term" value="F:transferase activity"/>
    <property type="evidence" value="ECO:0007669"/>
    <property type="project" value="UniProtKB-KW"/>
</dbReference>
<evidence type="ECO:0000313" key="2">
    <source>
        <dbReference type="EMBL" id="QMW23161.1"/>
    </source>
</evidence>
<dbReference type="InterPro" id="IPR010987">
    <property type="entry name" value="Glutathione-S-Trfase_C-like"/>
</dbReference>
<dbReference type="AlphaFoldDB" id="A0A7G5IIG9"/>
<dbReference type="Pfam" id="PF13417">
    <property type="entry name" value="GST_N_3"/>
    <property type="match status" value="1"/>
</dbReference>
<dbReference type="CDD" id="cd00570">
    <property type="entry name" value="GST_N_family"/>
    <property type="match status" value="1"/>
</dbReference>
<dbReference type="PROSITE" id="PS50405">
    <property type="entry name" value="GST_CTER"/>
    <property type="match status" value="1"/>
</dbReference>
<keyword evidence="2" id="KW-0808">Transferase</keyword>
<dbReference type="RefSeq" id="WP_182296772.1">
    <property type="nucleotide sequence ID" value="NZ_CP059851.1"/>
</dbReference>
<dbReference type="InterPro" id="IPR036282">
    <property type="entry name" value="Glutathione-S-Trfase_C_sf"/>
</dbReference>
<proteinExistence type="predicted"/>
<keyword evidence="3" id="KW-1185">Reference proteome</keyword>
<evidence type="ECO:0000259" key="1">
    <source>
        <dbReference type="PROSITE" id="PS50405"/>
    </source>
</evidence>
<dbReference type="KEGG" id="sand:H3309_01220"/>
<protein>
    <submittedName>
        <fullName evidence="2">Glutathione S-transferase family protein</fullName>
    </submittedName>
</protein>
<dbReference type="CDD" id="cd00299">
    <property type="entry name" value="GST_C_family"/>
    <property type="match status" value="1"/>
</dbReference>
<name>A0A7G5IIG9_9SPHN</name>
<dbReference type="InterPro" id="IPR036249">
    <property type="entry name" value="Thioredoxin-like_sf"/>
</dbReference>
<gene>
    <name evidence="2" type="ORF">H3309_01220</name>
</gene>
<accession>A0A7G5IIG9</accession>
<feature type="domain" description="GST C-terminal" evidence="1">
    <location>
        <begin position="77"/>
        <end position="219"/>
    </location>
</feature>
<dbReference type="InterPro" id="IPR004045">
    <property type="entry name" value="Glutathione_S-Trfase_N"/>
</dbReference>
<dbReference type="Pfam" id="PF13410">
    <property type="entry name" value="GST_C_2"/>
    <property type="match status" value="1"/>
</dbReference>